<accession>A0A839Z9R7</accession>
<name>A0A839Z9R7_9HYPH</name>
<dbReference type="EMBL" id="JACICD010000003">
    <property type="protein sequence ID" value="MBB3771480.1"/>
    <property type="molecule type" value="Genomic_DNA"/>
</dbReference>
<gene>
    <name evidence="1" type="ORF">FHS55_002079</name>
</gene>
<dbReference type="AlphaFoldDB" id="A0A839Z9R7"/>
<evidence type="ECO:0000313" key="1">
    <source>
        <dbReference type="EMBL" id="MBB3771480.1"/>
    </source>
</evidence>
<organism evidence="1 2">
    <name type="scientific">Ancylobacter tetraedralis</name>
    <dbReference type="NCBI Taxonomy" id="217068"/>
    <lineage>
        <taxon>Bacteria</taxon>
        <taxon>Pseudomonadati</taxon>
        <taxon>Pseudomonadota</taxon>
        <taxon>Alphaproteobacteria</taxon>
        <taxon>Hyphomicrobiales</taxon>
        <taxon>Xanthobacteraceae</taxon>
        <taxon>Ancylobacter</taxon>
    </lineage>
</organism>
<sequence>MLPLVSSTEAFGYYLVGSRLWYAYRALADIALARGAIDEAGLATIAADVLACLDGGEDEVIGKADTAKARAFAAEEARKIFAEARTLREKQAKAVGPGAEPDAKEE</sequence>
<protein>
    <submittedName>
        <fullName evidence="1">Uncharacterized protein</fullName>
    </submittedName>
</protein>
<dbReference type="RefSeq" id="WP_183189630.1">
    <property type="nucleotide sequence ID" value="NZ_JACICD010000003.1"/>
</dbReference>
<dbReference type="Proteomes" id="UP000533469">
    <property type="component" value="Unassembled WGS sequence"/>
</dbReference>
<reference evidence="1 2" key="1">
    <citation type="submission" date="2020-08" db="EMBL/GenBank/DDBJ databases">
        <title>Genomic Encyclopedia of Type Strains, Phase IV (KMG-IV): sequencing the most valuable type-strain genomes for metagenomic binning, comparative biology and taxonomic classification.</title>
        <authorList>
            <person name="Goeker M."/>
        </authorList>
    </citation>
    <scope>NUCLEOTIDE SEQUENCE [LARGE SCALE GENOMIC DNA]</scope>
    <source>
        <strain evidence="1 2">DSM 5895</strain>
    </source>
</reference>
<proteinExistence type="predicted"/>
<comment type="caution">
    <text evidence="1">The sequence shown here is derived from an EMBL/GenBank/DDBJ whole genome shotgun (WGS) entry which is preliminary data.</text>
</comment>
<keyword evidence="2" id="KW-1185">Reference proteome</keyword>
<evidence type="ECO:0000313" key="2">
    <source>
        <dbReference type="Proteomes" id="UP000533469"/>
    </source>
</evidence>